<dbReference type="CDD" id="cd15482">
    <property type="entry name" value="Sialidase_non-viral"/>
    <property type="match status" value="1"/>
</dbReference>
<name>A2G0Y2_TRIV3</name>
<dbReference type="InParanoid" id="A2G0Y2"/>
<dbReference type="Proteomes" id="UP000001542">
    <property type="component" value="Unassembled WGS sequence"/>
</dbReference>
<evidence type="ECO:0008006" key="3">
    <source>
        <dbReference type="Google" id="ProtNLM"/>
    </source>
</evidence>
<protein>
    <recommendedName>
        <fullName evidence="3">Sialidase domain-containing protein</fullName>
    </recommendedName>
</protein>
<dbReference type="RefSeq" id="XP_001302115.1">
    <property type="nucleotide sequence ID" value="XM_001302114.1"/>
</dbReference>
<dbReference type="VEuPathDB" id="TrichDB:TVAG_195610"/>
<dbReference type="Gene3D" id="2.120.10.10">
    <property type="match status" value="1"/>
</dbReference>
<dbReference type="EMBL" id="DS114225">
    <property type="protein sequence ID" value="EAX89185.1"/>
    <property type="molecule type" value="Genomic_DNA"/>
</dbReference>
<dbReference type="VEuPathDB" id="TrichDB:TVAGG3_0636610"/>
<keyword evidence="2" id="KW-1185">Reference proteome</keyword>
<accession>A2G0Y2</accession>
<reference evidence="1" key="2">
    <citation type="journal article" date="2007" name="Science">
        <title>Draft genome sequence of the sexually transmitted pathogen Trichomonas vaginalis.</title>
        <authorList>
            <person name="Carlton J.M."/>
            <person name="Hirt R.P."/>
            <person name="Silva J.C."/>
            <person name="Delcher A.L."/>
            <person name="Schatz M."/>
            <person name="Zhao Q."/>
            <person name="Wortman J.R."/>
            <person name="Bidwell S.L."/>
            <person name="Alsmark U.C.M."/>
            <person name="Besteiro S."/>
            <person name="Sicheritz-Ponten T."/>
            <person name="Noel C.J."/>
            <person name="Dacks J.B."/>
            <person name="Foster P.G."/>
            <person name="Simillion C."/>
            <person name="Van de Peer Y."/>
            <person name="Miranda-Saavedra D."/>
            <person name="Barton G.J."/>
            <person name="Westrop G.D."/>
            <person name="Mueller S."/>
            <person name="Dessi D."/>
            <person name="Fiori P.L."/>
            <person name="Ren Q."/>
            <person name="Paulsen I."/>
            <person name="Zhang H."/>
            <person name="Bastida-Corcuera F.D."/>
            <person name="Simoes-Barbosa A."/>
            <person name="Brown M.T."/>
            <person name="Hayes R.D."/>
            <person name="Mukherjee M."/>
            <person name="Okumura C.Y."/>
            <person name="Schneider R."/>
            <person name="Smith A.J."/>
            <person name="Vanacova S."/>
            <person name="Villalvazo M."/>
            <person name="Haas B.J."/>
            <person name="Pertea M."/>
            <person name="Feldblyum T.V."/>
            <person name="Utterback T.R."/>
            <person name="Shu C.L."/>
            <person name="Osoegawa K."/>
            <person name="de Jong P.J."/>
            <person name="Hrdy I."/>
            <person name="Horvathova L."/>
            <person name="Zubacova Z."/>
            <person name="Dolezal P."/>
            <person name="Malik S.B."/>
            <person name="Logsdon J.M. Jr."/>
            <person name="Henze K."/>
            <person name="Gupta A."/>
            <person name="Wang C.C."/>
            <person name="Dunne R.L."/>
            <person name="Upcroft J.A."/>
            <person name="Upcroft P."/>
            <person name="White O."/>
            <person name="Salzberg S.L."/>
            <person name="Tang P."/>
            <person name="Chiu C.-H."/>
            <person name="Lee Y.-S."/>
            <person name="Embley T.M."/>
            <person name="Coombs G.H."/>
            <person name="Mottram J.C."/>
            <person name="Tachezy J."/>
            <person name="Fraser-Liggett C.M."/>
            <person name="Johnson P.J."/>
        </authorList>
    </citation>
    <scope>NUCLEOTIDE SEQUENCE [LARGE SCALE GENOMIC DNA]</scope>
    <source>
        <strain evidence="1">G3</strain>
    </source>
</reference>
<gene>
    <name evidence="1" type="ORF">TVAG_195610</name>
</gene>
<evidence type="ECO:0000313" key="1">
    <source>
        <dbReference type="EMBL" id="EAX89185.1"/>
    </source>
</evidence>
<dbReference type="AlphaFoldDB" id="A2G0Y2"/>
<evidence type="ECO:0000313" key="2">
    <source>
        <dbReference type="Proteomes" id="UP000001542"/>
    </source>
</evidence>
<dbReference type="KEGG" id="tva:4746852"/>
<organism evidence="1 2">
    <name type="scientific">Trichomonas vaginalis (strain ATCC PRA-98 / G3)</name>
    <dbReference type="NCBI Taxonomy" id="412133"/>
    <lineage>
        <taxon>Eukaryota</taxon>
        <taxon>Metamonada</taxon>
        <taxon>Parabasalia</taxon>
        <taxon>Trichomonadida</taxon>
        <taxon>Trichomonadidae</taxon>
        <taxon>Trichomonas</taxon>
    </lineage>
</organism>
<proteinExistence type="predicted"/>
<dbReference type="SUPFAM" id="SSF50939">
    <property type="entry name" value="Sialidases"/>
    <property type="match status" value="1"/>
</dbReference>
<dbReference type="SMR" id="A2G0Y2"/>
<reference evidence="1" key="1">
    <citation type="submission" date="2006-10" db="EMBL/GenBank/DDBJ databases">
        <authorList>
            <person name="Amadeo P."/>
            <person name="Zhao Q."/>
            <person name="Wortman J."/>
            <person name="Fraser-Liggett C."/>
            <person name="Carlton J."/>
        </authorList>
    </citation>
    <scope>NUCLEOTIDE SEQUENCE</scope>
    <source>
        <strain evidence="1">G3</strain>
    </source>
</reference>
<dbReference type="OrthoDB" id="2739686at2759"/>
<dbReference type="InterPro" id="IPR036278">
    <property type="entry name" value="Sialidase_sf"/>
</dbReference>
<sequence>MNYFYGKSNILFFSNAASSSGRINMTIRYSLDEGHTFSKGKVVYPKNGGYSSHAITKYFELAMFYEYPDKNGLAVEILRMNWVMDQ</sequence>